<evidence type="ECO:0000256" key="3">
    <source>
        <dbReference type="ARBA" id="ARBA00022989"/>
    </source>
</evidence>
<reference evidence="8" key="2">
    <citation type="submission" date="2021-04" db="EMBL/GenBank/DDBJ databases">
        <authorList>
            <person name="Podell S."/>
        </authorList>
    </citation>
    <scope>NUCLEOTIDE SEQUENCE</scope>
    <source>
        <strain evidence="8">Hildebrandi</strain>
    </source>
</reference>
<reference evidence="8" key="1">
    <citation type="journal article" date="2021" name="Sci. Rep.">
        <title>Diploid genomic architecture of Nitzschia inconspicua, an elite biomass production diatom.</title>
        <authorList>
            <person name="Oliver A."/>
            <person name="Podell S."/>
            <person name="Pinowska A."/>
            <person name="Traller J.C."/>
            <person name="Smith S.R."/>
            <person name="McClure R."/>
            <person name="Beliaev A."/>
            <person name="Bohutskyi P."/>
            <person name="Hill E.A."/>
            <person name="Rabines A."/>
            <person name="Zheng H."/>
            <person name="Allen L.Z."/>
            <person name="Kuo A."/>
            <person name="Grigoriev I.V."/>
            <person name="Allen A.E."/>
            <person name="Hazlebeck D."/>
            <person name="Allen E.E."/>
        </authorList>
    </citation>
    <scope>NUCLEOTIDE SEQUENCE</scope>
    <source>
        <strain evidence="8">Hildebrandi</strain>
    </source>
</reference>
<evidence type="ECO:0000256" key="6">
    <source>
        <dbReference type="SAM" id="Phobius"/>
    </source>
</evidence>
<keyword evidence="4 6" id="KW-0472">Membrane</keyword>
<feature type="transmembrane region" description="Helical" evidence="6">
    <location>
        <begin position="237"/>
        <end position="258"/>
    </location>
</feature>
<dbReference type="OrthoDB" id="10451996at2759"/>
<comment type="subcellular location">
    <subcellularLocation>
        <location evidence="1">Membrane</location>
        <topology evidence="1">Multi-pass membrane protein</topology>
    </subcellularLocation>
</comment>
<evidence type="ECO:0000256" key="4">
    <source>
        <dbReference type="ARBA" id="ARBA00023136"/>
    </source>
</evidence>
<dbReference type="Proteomes" id="UP000693970">
    <property type="component" value="Unassembled WGS sequence"/>
</dbReference>
<feature type="transmembrane region" description="Helical" evidence="6">
    <location>
        <begin position="159"/>
        <end position="178"/>
    </location>
</feature>
<feature type="transmembrane region" description="Helical" evidence="6">
    <location>
        <begin position="184"/>
        <end position="204"/>
    </location>
</feature>
<feature type="transmembrane region" description="Helical" evidence="6">
    <location>
        <begin position="585"/>
        <end position="610"/>
    </location>
</feature>
<sequence>MNDPPIQSEIMHEDGGAHQQVPEECNKVHEDPNKMMDVTSGTIDSERHVNRNFSPTENGNEHEGQVVNPTNENNDVITVPSTKNPTGQTRRRAQFLAFVRSLLEINWSEVALIPALRTSIIIALVWTVHGIGNSESTAFQLGALFTGLSDPNGNLGKRLHAMGLTLFMVVVIGTWLPSALYNSMVGSILAAFGVFFLTGCSPFLGDPTVLLSMKLGTALFAIQGGLQRSNDGKIGDVVLWALFGGSCSLLAALLPEILGNRDAIRTDLFKVWHGFGSILGKWNSQWGTYGHTGRAPVPYVTLSICRCIDLLENDETEDTSAKDWLLKSMYYIDDIRTATLCLSNGYEMERQRLVNRANTTKTDDKTKQMCHKYDTKMDAFFREMASLVRVLGFAYQFPWLVRYLPLIRMRIKQKQKKFHRSTEIIFSNDDIEECVTNPAMRLRWLTQLIETLRSKLDDSVKLVLDLRDWPQYSSPKTLPERILSAFPWKIPTLETDKDWSIRGYAIRFSFAFTLGSVVEYSLHREASAHWFPMTVALIMGPSEASTYEKVAHRTIGTLCGVALGSLLSPLFAFPEALILLLGLNTYGACIFFTSNYVLFTFFVTSWVFCTTIGVGAPKGMTIFYRCMWTLAAAVTVTIVTYVHPPQNQCQLAKLLAKFAKAVLTFSEAVVQKHSLLLNSGDGSIDSTFEVASQRVVDAKKRAIASRLALFSYIHDAVLTPTGGCRIDPVTVAPQVASDLIDAVVIPLFLTLMDVDCEEFWLDLEDLGELQRLVKRLEVEAGECREYPSAEEEASPTPVAALTTGTKGPFSRAVAAAHQRLNNVGVPPCSTVE</sequence>
<organism evidence="8 9">
    <name type="scientific">Nitzschia inconspicua</name>
    <dbReference type="NCBI Taxonomy" id="303405"/>
    <lineage>
        <taxon>Eukaryota</taxon>
        <taxon>Sar</taxon>
        <taxon>Stramenopiles</taxon>
        <taxon>Ochrophyta</taxon>
        <taxon>Bacillariophyta</taxon>
        <taxon>Bacillariophyceae</taxon>
        <taxon>Bacillariophycidae</taxon>
        <taxon>Bacillariales</taxon>
        <taxon>Bacillariaceae</taxon>
        <taxon>Nitzschia</taxon>
    </lineage>
</organism>
<evidence type="ECO:0000256" key="5">
    <source>
        <dbReference type="SAM" id="MobiDB-lite"/>
    </source>
</evidence>
<keyword evidence="2 6" id="KW-0812">Transmembrane</keyword>
<protein>
    <submittedName>
        <fullName evidence="8">Fusaric acid resistance-like protein</fullName>
    </submittedName>
</protein>
<evidence type="ECO:0000259" key="7">
    <source>
        <dbReference type="Pfam" id="PF13515"/>
    </source>
</evidence>
<feature type="region of interest" description="Disordered" evidence="5">
    <location>
        <begin position="49"/>
        <end position="87"/>
    </location>
</feature>
<evidence type="ECO:0000313" key="9">
    <source>
        <dbReference type="Proteomes" id="UP000693970"/>
    </source>
</evidence>
<name>A0A9K3Q2K0_9STRA</name>
<feature type="transmembrane region" description="Helical" evidence="6">
    <location>
        <begin position="622"/>
        <end position="642"/>
    </location>
</feature>
<evidence type="ECO:0000256" key="2">
    <source>
        <dbReference type="ARBA" id="ARBA00022692"/>
    </source>
</evidence>
<dbReference type="EMBL" id="JAGRRH010000006">
    <property type="protein sequence ID" value="KAG7368095.1"/>
    <property type="molecule type" value="Genomic_DNA"/>
</dbReference>
<proteinExistence type="predicted"/>
<comment type="caution">
    <text evidence="8">The sequence shown here is derived from an EMBL/GenBank/DDBJ whole genome shotgun (WGS) entry which is preliminary data.</text>
</comment>
<gene>
    <name evidence="8" type="ORF">IV203_030838</name>
</gene>
<feature type="compositionally biased region" description="Polar residues" evidence="5">
    <location>
        <begin position="67"/>
        <end position="87"/>
    </location>
</feature>
<accession>A0A9K3Q2K0</accession>
<dbReference type="InterPro" id="IPR049453">
    <property type="entry name" value="Memb_transporter_dom"/>
</dbReference>
<dbReference type="Pfam" id="PF13515">
    <property type="entry name" value="FUSC_2"/>
    <property type="match status" value="1"/>
</dbReference>
<dbReference type="GO" id="GO:0016020">
    <property type="term" value="C:membrane"/>
    <property type="evidence" value="ECO:0007669"/>
    <property type="project" value="UniProtKB-SubCell"/>
</dbReference>
<dbReference type="AlphaFoldDB" id="A0A9K3Q2K0"/>
<keyword evidence="3 6" id="KW-1133">Transmembrane helix</keyword>
<evidence type="ECO:0000256" key="1">
    <source>
        <dbReference type="ARBA" id="ARBA00004141"/>
    </source>
</evidence>
<feature type="domain" description="Integral membrane bound transporter" evidence="7">
    <location>
        <begin position="526"/>
        <end position="637"/>
    </location>
</feature>
<keyword evidence="9" id="KW-1185">Reference proteome</keyword>
<feature type="transmembrane region" description="Helical" evidence="6">
    <location>
        <begin position="555"/>
        <end position="573"/>
    </location>
</feature>
<evidence type="ECO:0000313" key="8">
    <source>
        <dbReference type="EMBL" id="KAG7368095.1"/>
    </source>
</evidence>